<feature type="chain" id="PRO_5005517578" evidence="6">
    <location>
        <begin position="24"/>
        <end position="97"/>
    </location>
</feature>
<dbReference type="AlphaFoldDB" id="A0A0K8RDF4"/>
<keyword evidence="4" id="KW-0722">Serine protease inhibitor</keyword>
<dbReference type="PRINTS" id="PR00759">
    <property type="entry name" value="BASICPTASE"/>
</dbReference>
<evidence type="ECO:0000256" key="2">
    <source>
        <dbReference type="ARBA" id="ARBA00022525"/>
    </source>
</evidence>
<dbReference type="PROSITE" id="PS50279">
    <property type="entry name" value="BPTI_KUNITZ_2"/>
    <property type="match status" value="1"/>
</dbReference>
<feature type="domain" description="BPTI/Kunitz inhibitor" evidence="7">
    <location>
        <begin position="33"/>
        <end position="83"/>
    </location>
</feature>
<keyword evidence="2" id="KW-0964">Secreted</keyword>
<keyword evidence="3" id="KW-0646">Protease inhibitor</keyword>
<evidence type="ECO:0000256" key="5">
    <source>
        <dbReference type="ARBA" id="ARBA00023157"/>
    </source>
</evidence>
<feature type="signal peptide" evidence="6">
    <location>
        <begin position="1"/>
        <end position="23"/>
    </location>
</feature>
<evidence type="ECO:0000259" key="7">
    <source>
        <dbReference type="PROSITE" id="PS50279"/>
    </source>
</evidence>
<evidence type="ECO:0000313" key="8">
    <source>
        <dbReference type="EMBL" id="JAA69155.1"/>
    </source>
</evidence>
<protein>
    <submittedName>
        <fullName evidence="8">Putative salivary kunitz domain protein</fullName>
    </submittedName>
</protein>
<dbReference type="InterPro" id="IPR050098">
    <property type="entry name" value="TFPI/VKTCI-like"/>
</dbReference>
<evidence type="ECO:0000256" key="6">
    <source>
        <dbReference type="SAM" id="SignalP"/>
    </source>
</evidence>
<dbReference type="PANTHER" id="PTHR10083:SF217">
    <property type="entry name" value="BOOPHILIN-H2"/>
    <property type="match status" value="1"/>
</dbReference>
<name>A0A0K8RDF4_IXORI</name>
<keyword evidence="6" id="KW-0732">Signal</keyword>
<organism evidence="8">
    <name type="scientific">Ixodes ricinus</name>
    <name type="common">Common tick</name>
    <name type="synonym">Acarus ricinus</name>
    <dbReference type="NCBI Taxonomy" id="34613"/>
    <lineage>
        <taxon>Eukaryota</taxon>
        <taxon>Metazoa</taxon>
        <taxon>Ecdysozoa</taxon>
        <taxon>Arthropoda</taxon>
        <taxon>Chelicerata</taxon>
        <taxon>Arachnida</taxon>
        <taxon>Acari</taxon>
        <taxon>Parasitiformes</taxon>
        <taxon>Ixodida</taxon>
        <taxon>Ixodoidea</taxon>
        <taxon>Ixodidae</taxon>
        <taxon>Ixodinae</taxon>
        <taxon>Ixodes</taxon>
    </lineage>
</organism>
<dbReference type="InterPro" id="IPR002223">
    <property type="entry name" value="Kunitz_BPTI"/>
</dbReference>
<evidence type="ECO:0000256" key="3">
    <source>
        <dbReference type="ARBA" id="ARBA00022690"/>
    </source>
</evidence>
<proteinExistence type="evidence at transcript level"/>
<sequence>MKPTLQWIFLVSFAILAWNLVNTKRLVGMPPSCLRPPREGPCRAAFRWYYYNKTTKDCEEYPLRGCPGRRNGFLDRKNCTKICKVHAYKQKTLVKNL</sequence>
<dbReference type="InterPro" id="IPR036880">
    <property type="entry name" value="Kunitz_BPTI_sf"/>
</dbReference>
<dbReference type="SUPFAM" id="SSF57362">
    <property type="entry name" value="BPTI-like"/>
    <property type="match status" value="1"/>
</dbReference>
<keyword evidence="5" id="KW-1015">Disulfide bond</keyword>
<dbReference type="PANTHER" id="PTHR10083">
    <property type="entry name" value="KUNITZ-TYPE PROTEASE INHIBITOR-RELATED"/>
    <property type="match status" value="1"/>
</dbReference>
<dbReference type="EMBL" id="GADI01004653">
    <property type="protein sequence ID" value="JAA69155.1"/>
    <property type="molecule type" value="mRNA"/>
</dbReference>
<dbReference type="GO" id="GO:0005615">
    <property type="term" value="C:extracellular space"/>
    <property type="evidence" value="ECO:0007669"/>
    <property type="project" value="TreeGrafter"/>
</dbReference>
<dbReference type="GO" id="GO:0004867">
    <property type="term" value="F:serine-type endopeptidase inhibitor activity"/>
    <property type="evidence" value="ECO:0007669"/>
    <property type="project" value="UniProtKB-KW"/>
</dbReference>
<dbReference type="Gene3D" id="4.10.410.10">
    <property type="entry name" value="Pancreatic trypsin inhibitor Kunitz domain"/>
    <property type="match status" value="1"/>
</dbReference>
<comment type="subcellular location">
    <subcellularLocation>
        <location evidence="1">Secreted</location>
    </subcellularLocation>
</comment>
<evidence type="ECO:0000256" key="1">
    <source>
        <dbReference type="ARBA" id="ARBA00004613"/>
    </source>
</evidence>
<dbReference type="Pfam" id="PF00014">
    <property type="entry name" value="Kunitz_BPTI"/>
    <property type="match status" value="1"/>
</dbReference>
<accession>A0A0K8RDF4</accession>
<evidence type="ECO:0000256" key="4">
    <source>
        <dbReference type="ARBA" id="ARBA00022900"/>
    </source>
</evidence>
<reference evidence="8" key="1">
    <citation type="submission" date="2012-12" db="EMBL/GenBank/DDBJ databases">
        <title>Identification and characterization of a phenylalanine ammonia-lyase gene family in Isatis indigotica Fort.</title>
        <authorList>
            <person name="Liu Q."/>
            <person name="Chen J."/>
            <person name="Zhou X."/>
            <person name="Di P."/>
            <person name="Xiao Y."/>
            <person name="Xuan H."/>
            <person name="Zhang L."/>
            <person name="Chen W."/>
        </authorList>
    </citation>
    <scope>NUCLEOTIDE SEQUENCE</scope>
    <source>
        <tissue evidence="8">Salivary gland</tissue>
    </source>
</reference>
<dbReference type="SMART" id="SM00131">
    <property type="entry name" value="KU"/>
    <property type="match status" value="1"/>
</dbReference>